<name>A0A4U0UDQ7_9PEZI</name>
<protein>
    <submittedName>
        <fullName evidence="1">Uncharacterized protein</fullName>
    </submittedName>
</protein>
<sequence>MSLSVMEHQQEELGTPLDSAIATPSTPTKVTIASSTTSEMADVSELQSIFFTLPPELREMVYDFALSPKRFHLGHGTRDPAILELSRQIRLEALPRFYKHTIFCFNGEYPAHDAFLWLVARPNFAIRFIIGVECVYRSARTGNARTSGRTMAEYILAYYKKDLNAAGIVLRKGVLRTVAEEATVAVLAEDDR</sequence>
<dbReference type="Proteomes" id="UP000310066">
    <property type="component" value="Unassembled WGS sequence"/>
</dbReference>
<evidence type="ECO:0000313" key="2">
    <source>
        <dbReference type="Proteomes" id="UP000310066"/>
    </source>
</evidence>
<comment type="caution">
    <text evidence="1">The sequence shown here is derived from an EMBL/GenBank/DDBJ whole genome shotgun (WGS) entry which is preliminary data.</text>
</comment>
<accession>A0A4U0UDQ7</accession>
<dbReference type="EMBL" id="NAJP01000089">
    <property type="protein sequence ID" value="TKA32656.1"/>
    <property type="molecule type" value="Genomic_DNA"/>
</dbReference>
<proteinExistence type="predicted"/>
<dbReference type="AlphaFoldDB" id="A0A4U0UDQ7"/>
<gene>
    <name evidence="1" type="ORF">B0A54_15460</name>
</gene>
<dbReference type="InterPro" id="IPR038883">
    <property type="entry name" value="AN11006-like"/>
</dbReference>
<dbReference type="OrthoDB" id="3852075at2759"/>
<organism evidence="1 2">
    <name type="scientific">Friedmanniomyces endolithicus</name>
    <dbReference type="NCBI Taxonomy" id="329885"/>
    <lineage>
        <taxon>Eukaryota</taxon>
        <taxon>Fungi</taxon>
        <taxon>Dikarya</taxon>
        <taxon>Ascomycota</taxon>
        <taxon>Pezizomycotina</taxon>
        <taxon>Dothideomycetes</taxon>
        <taxon>Dothideomycetidae</taxon>
        <taxon>Mycosphaerellales</taxon>
        <taxon>Teratosphaeriaceae</taxon>
        <taxon>Friedmanniomyces</taxon>
    </lineage>
</organism>
<dbReference type="PANTHER" id="PTHR42085">
    <property type="entry name" value="F-BOX DOMAIN-CONTAINING PROTEIN"/>
    <property type="match status" value="1"/>
</dbReference>
<evidence type="ECO:0000313" key="1">
    <source>
        <dbReference type="EMBL" id="TKA32656.1"/>
    </source>
</evidence>
<dbReference type="PANTHER" id="PTHR42085:SF2">
    <property type="entry name" value="F-BOX DOMAIN-CONTAINING PROTEIN"/>
    <property type="match status" value="1"/>
</dbReference>
<reference evidence="1 2" key="1">
    <citation type="submission" date="2017-03" db="EMBL/GenBank/DDBJ databases">
        <title>Genomes of endolithic fungi from Antarctica.</title>
        <authorList>
            <person name="Coleine C."/>
            <person name="Masonjones S."/>
            <person name="Stajich J.E."/>
        </authorList>
    </citation>
    <scope>NUCLEOTIDE SEQUENCE [LARGE SCALE GENOMIC DNA]</scope>
    <source>
        <strain evidence="1 2">CCFEE 5311</strain>
    </source>
</reference>